<dbReference type="PANTHER" id="PTHR23003">
    <property type="entry name" value="RNA RECOGNITION MOTIF RRM DOMAIN CONTAINING PROTEIN"/>
    <property type="match status" value="1"/>
</dbReference>
<evidence type="ECO:0000256" key="5">
    <source>
        <dbReference type="ARBA" id="ARBA00023242"/>
    </source>
</evidence>
<comment type="subcellular location">
    <subcellularLocation>
        <location evidence="1">Nucleus</location>
    </subcellularLocation>
</comment>
<feature type="region of interest" description="Disordered" evidence="7">
    <location>
        <begin position="602"/>
        <end position="679"/>
    </location>
</feature>
<feature type="compositionally biased region" description="Polar residues" evidence="7">
    <location>
        <begin position="384"/>
        <end position="397"/>
    </location>
</feature>
<feature type="compositionally biased region" description="Pro residues" evidence="7">
    <location>
        <begin position="202"/>
        <end position="219"/>
    </location>
</feature>
<dbReference type="PANTHER" id="PTHR23003:SF62">
    <property type="entry name" value="SERINE_ARGININE (SR)-TYPE SHUTTLING MRNA BINDING PROTEIN NPL3"/>
    <property type="match status" value="1"/>
</dbReference>
<dbReference type="AlphaFoldDB" id="A0A061BLI2"/>
<dbReference type="SUPFAM" id="SSF54928">
    <property type="entry name" value="RNA-binding domain, RBD"/>
    <property type="match status" value="1"/>
</dbReference>
<sequence length="795" mass="87597">MDLTGGALPDPTSLSAQGRTDALVEAVEANDLLALVLVLQYAEPAEVNGHASSNGRTPLETALSFPTSHPDIRSLAIQSLLHCGAVPPISLDAYESPYACVVREWELGGREQAVDAFQLVRVWTLEQVDAWIEEKGLGVDGQPGAIVEAEQPTTDAEAGTSTPLPQQQAKEEPASPTIAMPDASSNQIHEAQNLVRRTTTSPAPPSPRQGSSPPAPTPPAALLVPSHDSPSSRQGAQPSADASRHAPSPPRASCQASSGSSRPRVLFTGLPKDVPIDEVRKLVWIETKRYPEAHFRTSRQPDAIDAVVELRDDHELRLILRRLNGVFLQNRRVGAEALPSPSAKAVPTEERGRRRSLSPRRRSLSPRRRTSPLPTRRERSPSPHFSSPRQASPSTQLRRAREPSDALVWLHVSNLPRSVAERDLYEVLARATLAPEDIFVHHVIKQSYRFAFVAFSSIRAAEDAIAEIGARTFSGQRPRVGFFRPKNGETQPFEGRYSAPRFRYMGPTRNQTNAPTPDYRDLIIYGIAPYSQQQDLRDFIEAKIGRGSIRRLYLETKSFAEDDRKALVEMDRHSDALRALDRVDGTLFKGQAITVNWAYTSSAGQPAGKDDQLGAARSSRSPARHSASPLHPPSSYAQPPASPSQPPPSPPQTSAAVASKDRVRDVARPSSKPEDLDALRYLGLPPPDLEAISQMWAPLDEAPLGRHGKPFDRHIRTKVKFGFVPQQDAEAALQDERMRTVFKDDPVLQQRFEVFLAAQAGRSKDWYLTFFAHIAEFNRLSRLFSETARRDAVKS</sequence>
<feature type="domain" description="RRM" evidence="8">
    <location>
        <begin position="520"/>
        <end position="600"/>
    </location>
</feature>
<dbReference type="GO" id="GO:0005634">
    <property type="term" value="C:nucleus"/>
    <property type="evidence" value="ECO:0007669"/>
    <property type="project" value="UniProtKB-SubCell"/>
</dbReference>
<keyword evidence="2" id="KW-0507">mRNA processing</keyword>
<feature type="region of interest" description="Disordered" evidence="7">
    <location>
        <begin position="196"/>
        <end position="268"/>
    </location>
</feature>
<evidence type="ECO:0000256" key="7">
    <source>
        <dbReference type="SAM" id="MobiDB-lite"/>
    </source>
</evidence>
<gene>
    <name evidence="9" type="ORF">RHTO0S_15e03554g</name>
</gene>
<organism evidence="9">
    <name type="scientific">Rhodotorula toruloides</name>
    <name type="common">Yeast</name>
    <name type="synonym">Rhodosporidium toruloides</name>
    <dbReference type="NCBI Taxonomy" id="5286"/>
    <lineage>
        <taxon>Eukaryota</taxon>
        <taxon>Fungi</taxon>
        <taxon>Dikarya</taxon>
        <taxon>Basidiomycota</taxon>
        <taxon>Pucciniomycotina</taxon>
        <taxon>Microbotryomycetes</taxon>
        <taxon>Sporidiobolales</taxon>
        <taxon>Sporidiobolaceae</taxon>
        <taxon>Rhodotorula</taxon>
    </lineage>
</organism>
<dbReference type="SMART" id="SM00360">
    <property type="entry name" value="RRM"/>
    <property type="match status" value="3"/>
</dbReference>
<feature type="compositionally biased region" description="Low complexity" evidence="7">
    <location>
        <begin position="615"/>
        <end position="639"/>
    </location>
</feature>
<accession>A0A061BLI2</accession>
<reference evidence="9" key="1">
    <citation type="journal article" date="2014" name="Genome Announc.">
        <title>Draft genome sequence of Rhodosporidium toruloides CECT1137, an oleaginous yeast of biotechnological interest.</title>
        <authorList>
            <person name="Morin N."/>
            <person name="Calcas X."/>
            <person name="Devillers H."/>
            <person name="Durrens P."/>
            <person name="Sherman D.J."/>
            <person name="Nicaud J.-M."/>
            <person name="Neuveglise C."/>
        </authorList>
    </citation>
    <scope>NUCLEOTIDE SEQUENCE</scope>
    <source>
        <strain evidence="9">CECT1137</strain>
    </source>
</reference>
<keyword evidence="4 6" id="KW-0694">RNA-binding</keyword>
<dbReference type="InterPro" id="IPR012677">
    <property type="entry name" value="Nucleotide-bd_a/b_plait_sf"/>
</dbReference>
<dbReference type="InterPro" id="IPR000504">
    <property type="entry name" value="RRM_dom"/>
</dbReference>
<evidence type="ECO:0000256" key="3">
    <source>
        <dbReference type="ARBA" id="ARBA00022737"/>
    </source>
</evidence>
<dbReference type="OrthoDB" id="2523743at2759"/>
<dbReference type="Pfam" id="PF00076">
    <property type="entry name" value="RRM_1"/>
    <property type="match status" value="1"/>
</dbReference>
<dbReference type="InterPro" id="IPR035979">
    <property type="entry name" value="RBD_domain_sf"/>
</dbReference>
<evidence type="ECO:0000256" key="1">
    <source>
        <dbReference type="ARBA" id="ARBA00004123"/>
    </source>
</evidence>
<keyword evidence="3" id="KW-0677">Repeat</keyword>
<feature type="compositionally biased region" description="Polar residues" evidence="7">
    <location>
        <begin position="151"/>
        <end position="168"/>
    </location>
</feature>
<evidence type="ECO:0000256" key="6">
    <source>
        <dbReference type="PROSITE-ProRule" id="PRU00176"/>
    </source>
</evidence>
<feature type="region of interest" description="Disordered" evidence="7">
    <location>
        <begin position="151"/>
        <end position="183"/>
    </location>
</feature>
<dbReference type="CDD" id="cd00590">
    <property type="entry name" value="RRM_SF"/>
    <property type="match status" value="2"/>
</dbReference>
<evidence type="ECO:0000313" key="9">
    <source>
        <dbReference type="EMBL" id="CDR47912.1"/>
    </source>
</evidence>
<feature type="compositionally biased region" description="Basic residues" evidence="7">
    <location>
        <begin position="353"/>
        <end position="370"/>
    </location>
</feature>
<evidence type="ECO:0000256" key="4">
    <source>
        <dbReference type="ARBA" id="ARBA00022884"/>
    </source>
</evidence>
<name>A0A061BLI2_RHOTO</name>
<protein>
    <submittedName>
        <fullName evidence="9">RHTO0S15e03554g1_1</fullName>
    </submittedName>
</protein>
<feature type="compositionally biased region" description="Polar residues" evidence="7">
    <location>
        <begin position="228"/>
        <end position="237"/>
    </location>
</feature>
<feature type="region of interest" description="Disordered" evidence="7">
    <location>
        <begin position="335"/>
        <end position="400"/>
    </location>
</feature>
<dbReference type="PROSITE" id="PS50102">
    <property type="entry name" value="RRM"/>
    <property type="match status" value="2"/>
</dbReference>
<dbReference type="EMBL" id="LK052950">
    <property type="protein sequence ID" value="CDR47912.1"/>
    <property type="molecule type" value="Genomic_DNA"/>
</dbReference>
<feature type="domain" description="RRM" evidence="8">
    <location>
        <begin position="408"/>
        <end position="485"/>
    </location>
</feature>
<evidence type="ECO:0000256" key="2">
    <source>
        <dbReference type="ARBA" id="ARBA00022664"/>
    </source>
</evidence>
<dbReference type="GO" id="GO:0006397">
    <property type="term" value="P:mRNA processing"/>
    <property type="evidence" value="ECO:0007669"/>
    <property type="project" value="UniProtKB-KW"/>
</dbReference>
<feature type="compositionally biased region" description="Basic and acidic residues" evidence="7">
    <location>
        <begin position="659"/>
        <end position="678"/>
    </location>
</feature>
<dbReference type="GO" id="GO:0003729">
    <property type="term" value="F:mRNA binding"/>
    <property type="evidence" value="ECO:0007669"/>
    <property type="project" value="TreeGrafter"/>
</dbReference>
<keyword evidence="5" id="KW-0539">Nucleus</keyword>
<evidence type="ECO:0000259" key="8">
    <source>
        <dbReference type="PROSITE" id="PS50102"/>
    </source>
</evidence>
<dbReference type="InterPro" id="IPR050374">
    <property type="entry name" value="RRT5_SRSF_SR"/>
</dbReference>
<proteinExistence type="predicted"/>
<dbReference type="Gene3D" id="3.30.70.330">
    <property type="match status" value="2"/>
</dbReference>
<dbReference type="GO" id="GO:0005737">
    <property type="term" value="C:cytoplasm"/>
    <property type="evidence" value="ECO:0007669"/>
    <property type="project" value="TreeGrafter"/>
</dbReference>
<feature type="compositionally biased region" description="Pro residues" evidence="7">
    <location>
        <begin position="640"/>
        <end position="651"/>
    </location>
</feature>